<dbReference type="PROSITE" id="PS50893">
    <property type="entry name" value="ABC_TRANSPORTER_2"/>
    <property type="match status" value="1"/>
</dbReference>
<dbReference type="InterPro" id="IPR027417">
    <property type="entry name" value="P-loop_NTPase"/>
</dbReference>
<reference evidence="9 10" key="1">
    <citation type="submission" date="2020-11" db="EMBL/GenBank/DDBJ databases">
        <title>Carbohydrate-dependent, anaerobic sulfur respiration: A novel catabolism in halophilic archaea.</title>
        <authorList>
            <person name="Sorokin D.Y."/>
            <person name="Messina E."/>
            <person name="Smedile F."/>
            <person name="La Cono V."/>
            <person name="Hallsworth J.E."/>
            <person name="Yakimov M.M."/>
        </authorList>
    </citation>
    <scope>NUCLEOTIDE SEQUENCE [LARGE SCALE GENOMIC DNA]</scope>
    <source>
        <strain evidence="9 10">HSR-Est</strain>
    </source>
</reference>
<dbReference type="InterPro" id="IPR003439">
    <property type="entry name" value="ABC_transporter-like_ATP-bd"/>
</dbReference>
<comment type="subcellular location">
    <subcellularLocation>
        <location evidence="1">Cell membrane</location>
        <topology evidence="1">Peripheral membrane protein</topology>
    </subcellularLocation>
</comment>
<evidence type="ECO:0000313" key="10">
    <source>
        <dbReference type="Proteomes" id="UP000663292"/>
    </source>
</evidence>
<dbReference type="GO" id="GO:0043190">
    <property type="term" value="C:ATP-binding cassette (ABC) transporter complex"/>
    <property type="evidence" value="ECO:0007669"/>
    <property type="project" value="TreeGrafter"/>
</dbReference>
<protein>
    <submittedName>
        <fullName evidence="9">Energy-coupling factor transporter ATP-binding protein EcfA2</fullName>
    </submittedName>
</protein>
<dbReference type="InterPro" id="IPR050095">
    <property type="entry name" value="ECF_ABC_transporter_ATP-bd"/>
</dbReference>
<proteinExistence type="inferred from homology"/>
<evidence type="ECO:0000256" key="1">
    <source>
        <dbReference type="ARBA" id="ARBA00004202"/>
    </source>
</evidence>
<dbReference type="GO" id="GO:0016887">
    <property type="term" value="F:ATP hydrolysis activity"/>
    <property type="evidence" value="ECO:0007669"/>
    <property type="project" value="InterPro"/>
</dbReference>
<accession>A0A897NTY7</accession>
<dbReference type="Gene3D" id="3.40.50.300">
    <property type="entry name" value="P-loop containing nucleotide triphosphate hydrolases"/>
    <property type="match status" value="1"/>
</dbReference>
<dbReference type="PANTHER" id="PTHR43553:SF24">
    <property type="entry name" value="ENERGY-COUPLING FACTOR TRANSPORTER ATP-BINDING PROTEIN ECFA1"/>
    <property type="match status" value="1"/>
</dbReference>
<comment type="function">
    <text evidence="7">Probably part of an ABC transporter complex. Responsible for energy coupling to the transport system.</text>
</comment>
<organism evidence="9 10">
    <name type="scientific">Halapricum desulfuricans</name>
    <dbReference type="NCBI Taxonomy" id="2841257"/>
    <lineage>
        <taxon>Archaea</taxon>
        <taxon>Methanobacteriati</taxon>
        <taxon>Methanobacteriota</taxon>
        <taxon>Stenosarchaea group</taxon>
        <taxon>Halobacteria</taxon>
        <taxon>Halobacteriales</taxon>
        <taxon>Haloarculaceae</taxon>
        <taxon>Halapricum</taxon>
    </lineage>
</organism>
<dbReference type="InterPro" id="IPR017871">
    <property type="entry name" value="ABC_transporter-like_CS"/>
</dbReference>
<keyword evidence="5 9" id="KW-0067">ATP-binding</keyword>
<gene>
    <name evidence="9" type="primary">ecfA2</name>
    <name evidence="9" type="ORF">HSEST_1456</name>
</gene>
<keyword evidence="4" id="KW-0547">Nucleotide-binding</keyword>
<dbReference type="GO" id="GO:0005524">
    <property type="term" value="F:ATP binding"/>
    <property type="evidence" value="ECO:0007669"/>
    <property type="project" value="UniProtKB-KW"/>
</dbReference>
<name>A0A897NTY7_9EURY</name>
<evidence type="ECO:0000256" key="2">
    <source>
        <dbReference type="ARBA" id="ARBA00005417"/>
    </source>
</evidence>
<dbReference type="PROSITE" id="PS00211">
    <property type="entry name" value="ABC_TRANSPORTER_1"/>
    <property type="match status" value="1"/>
</dbReference>
<feature type="domain" description="ABC transporter" evidence="8">
    <location>
        <begin position="1"/>
        <end position="227"/>
    </location>
</feature>
<dbReference type="EMBL" id="CP064791">
    <property type="protein sequence ID" value="QSG14985.1"/>
    <property type="molecule type" value="Genomic_DNA"/>
</dbReference>
<evidence type="ECO:0000256" key="3">
    <source>
        <dbReference type="ARBA" id="ARBA00022448"/>
    </source>
</evidence>
<dbReference type="InterPro" id="IPR003593">
    <property type="entry name" value="AAA+_ATPase"/>
</dbReference>
<dbReference type="InterPro" id="IPR015856">
    <property type="entry name" value="ABC_transpr_CbiO/EcfA_su"/>
</dbReference>
<keyword evidence="6" id="KW-0472">Membrane</keyword>
<evidence type="ECO:0000256" key="7">
    <source>
        <dbReference type="ARBA" id="ARBA00025157"/>
    </source>
</evidence>
<dbReference type="AlphaFoldDB" id="A0A897NTY7"/>
<dbReference type="Pfam" id="PF00005">
    <property type="entry name" value="ABC_tran"/>
    <property type="match status" value="1"/>
</dbReference>
<sequence length="259" mass="27709">MSYSYPDGTSAIEAFDLTIEVGERVALVGPNGAGKSTLIQLLGGLIDPDSGSIAYFESETPADDLRDRIAVLPQQPDEYLFNSTVRDDLEYGPAQLSIPKAQARDRVDALAERLELTGLLDQPPFRLSGGEQRRAALASAVAVDPDLLLLDEPVADIDPAYRERILSLLEERSEDGDTQIVSTPNVDLVPHLADRVVLLDATGDVVADGPTEEILTDSSLLERCGLAAPTVTELFETAGAEELPLTVAEGAARLSDLLE</sequence>
<evidence type="ECO:0000256" key="4">
    <source>
        <dbReference type="ARBA" id="ARBA00022741"/>
    </source>
</evidence>
<keyword evidence="10" id="KW-1185">Reference proteome</keyword>
<evidence type="ECO:0000256" key="6">
    <source>
        <dbReference type="ARBA" id="ARBA00023136"/>
    </source>
</evidence>
<dbReference type="PANTHER" id="PTHR43553">
    <property type="entry name" value="HEAVY METAL TRANSPORTER"/>
    <property type="match status" value="1"/>
</dbReference>
<dbReference type="SUPFAM" id="SSF52540">
    <property type="entry name" value="P-loop containing nucleoside triphosphate hydrolases"/>
    <property type="match status" value="1"/>
</dbReference>
<evidence type="ECO:0000259" key="8">
    <source>
        <dbReference type="PROSITE" id="PS50893"/>
    </source>
</evidence>
<evidence type="ECO:0000313" key="9">
    <source>
        <dbReference type="EMBL" id="QSG14985.1"/>
    </source>
</evidence>
<comment type="similarity">
    <text evidence="2">Belongs to the ABC transporter superfamily.</text>
</comment>
<dbReference type="CDD" id="cd03225">
    <property type="entry name" value="ABC_cobalt_CbiO_domain1"/>
    <property type="match status" value="1"/>
</dbReference>
<dbReference type="GO" id="GO:0042626">
    <property type="term" value="F:ATPase-coupled transmembrane transporter activity"/>
    <property type="evidence" value="ECO:0007669"/>
    <property type="project" value="TreeGrafter"/>
</dbReference>
<keyword evidence="3" id="KW-0813">Transport</keyword>
<dbReference type="Proteomes" id="UP000663292">
    <property type="component" value="Chromosome"/>
</dbReference>
<dbReference type="SMART" id="SM00382">
    <property type="entry name" value="AAA"/>
    <property type="match status" value="1"/>
</dbReference>
<evidence type="ECO:0000256" key="5">
    <source>
        <dbReference type="ARBA" id="ARBA00022840"/>
    </source>
</evidence>